<dbReference type="AlphaFoldDB" id="A0AAN8RJV8"/>
<keyword evidence="3" id="KW-1185">Reference proteome</keyword>
<dbReference type="Pfam" id="PF24803">
    <property type="entry name" value="DUF7704"/>
    <property type="match status" value="1"/>
</dbReference>
<dbReference type="PANTHER" id="PTHR37019">
    <property type="entry name" value="CHROMOSOME 1, WHOLE GENOME SHOTGUN SEQUENCE"/>
    <property type="match status" value="1"/>
</dbReference>
<accession>A0AAN8RJV8</accession>
<evidence type="ECO:0000313" key="3">
    <source>
        <dbReference type="Proteomes" id="UP001313282"/>
    </source>
</evidence>
<evidence type="ECO:0000313" key="2">
    <source>
        <dbReference type="EMBL" id="KAK6332058.1"/>
    </source>
</evidence>
<evidence type="ECO:0000259" key="1">
    <source>
        <dbReference type="Pfam" id="PF24803"/>
    </source>
</evidence>
<name>A0AAN8RJV8_9PEZI</name>
<feature type="domain" description="DUF7704" evidence="1">
    <location>
        <begin position="5"/>
        <end position="159"/>
    </location>
</feature>
<dbReference type="InterPro" id="IPR056121">
    <property type="entry name" value="DUF7704"/>
</dbReference>
<proteinExistence type="predicted"/>
<organism evidence="2 3">
    <name type="scientific">Orbilia javanica</name>
    <dbReference type="NCBI Taxonomy" id="47235"/>
    <lineage>
        <taxon>Eukaryota</taxon>
        <taxon>Fungi</taxon>
        <taxon>Dikarya</taxon>
        <taxon>Ascomycota</taxon>
        <taxon>Pezizomycotina</taxon>
        <taxon>Orbiliomycetes</taxon>
        <taxon>Orbiliales</taxon>
        <taxon>Orbiliaceae</taxon>
        <taxon>Orbilia</taxon>
    </lineage>
</organism>
<dbReference type="PANTHER" id="PTHR37019:SF2">
    <property type="entry name" value="EXPERA DOMAIN-CONTAINING PROTEIN"/>
    <property type="match status" value="1"/>
</dbReference>
<comment type="caution">
    <text evidence="2">The sequence shown here is derived from an EMBL/GenBank/DDBJ whole genome shotgun (WGS) entry which is preliminary data.</text>
</comment>
<protein>
    <recommendedName>
        <fullName evidence="1">DUF7704 domain-containing protein</fullName>
    </recommendedName>
</protein>
<dbReference type="EMBL" id="JAVHNR010000010">
    <property type="protein sequence ID" value="KAK6332058.1"/>
    <property type="molecule type" value="Genomic_DNA"/>
</dbReference>
<reference evidence="2 3" key="1">
    <citation type="submission" date="2019-10" db="EMBL/GenBank/DDBJ databases">
        <authorList>
            <person name="Palmer J.M."/>
        </authorList>
    </citation>
    <scope>NUCLEOTIDE SEQUENCE [LARGE SCALE GENOMIC DNA]</scope>
    <source>
        <strain evidence="2 3">TWF718</strain>
    </source>
</reference>
<dbReference type="Proteomes" id="UP001313282">
    <property type="component" value="Unassembled WGS sequence"/>
</dbReference>
<sequence>MVQHVLPTIPWILSGLLEPAGLASRYNKGPDIYQRLFPLSTLFKDPHEYLRSLGPTPSVYNPDDTSATGAILTLVNFFLYSAAVQFLCCHVASEPGLARAYLKMTLFFDYGHVWASYKGIGYDLLISPWDWNFVTVVNIGVVCVLHLLRITYLSGLFGKDNDIAGRQKYPAKKVE</sequence>
<gene>
    <name evidence="2" type="ORF">TWF718_002593</name>
</gene>